<sequence length="39" mass="4082">MFKLPAVASTKCGRSCGEFVRIDAAINAVDKRAVSAAAR</sequence>
<evidence type="ECO:0000313" key="1">
    <source>
        <dbReference type="EMBL" id="MDR7354755.1"/>
    </source>
</evidence>
<evidence type="ECO:0000313" key="2">
    <source>
        <dbReference type="Proteomes" id="UP001183619"/>
    </source>
</evidence>
<keyword evidence="2" id="KW-1185">Reference proteome</keyword>
<comment type="caution">
    <text evidence="1">The sequence shown here is derived from an EMBL/GenBank/DDBJ whole genome shotgun (WGS) entry which is preliminary data.</text>
</comment>
<proteinExistence type="predicted"/>
<organism evidence="1 2">
    <name type="scientific">Corynebacterium felinum</name>
    <dbReference type="NCBI Taxonomy" id="131318"/>
    <lineage>
        <taxon>Bacteria</taxon>
        <taxon>Bacillati</taxon>
        <taxon>Actinomycetota</taxon>
        <taxon>Actinomycetes</taxon>
        <taxon>Mycobacteriales</taxon>
        <taxon>Corynebacteriaceae</taxon>
        <taxon>Corynebacterium</taxon>
    </lineage>
</organism>
<reference evidence="1 2" key="1">
    <citation type="submission" date="2023-07" db="EMBL/GenBank/DDBJ databases">
        <title>Sequencing the genomes of 1000 actinobacteria strains.</title>
        <authorList>
            <person name="Klenk H.-P."/>
        </authorList>
    </citation>
    <scope>NUCLEOTIDE SEQUENCE [LARGE SCALE GENOMIC DNA]</scope>
    <source>
        <strain evidence="1 2">DSM 44508</strain>
    </source>
</reference>
<dbReference type="EMBL" id="JAVDYF010000001">
    <property type="protein sequence ID" value="MDR7354755.1"/>
    <property type="molecule type" value="Genomic_DNA"/>
</dbReference>
<accession>A0ABU2B805</accession>
<dbReference type="Proteomes" id="UP001183619">
    <property type="component" value="Unassembled WGS sequence"/>
</dbReference>
<gene>
    <name evidence="1" type="ORF">J2S37_001293</name>
</gene>
<protein>
    <submittedName>
        <fullName evidence="1">Uncharacterized protein</fullName>
    </submittedName>
</protein>
<name>A0ABU2B805_9CORY</name>